<dbReference type="PROSITE" id="PS50216">
    <property type="entry name" value="DHHC"/>
    <property type="match status" value="1"/>
</dbReference>
<evidence type="ECO:0000256" key="3">
    <source>
        <dbReference type="ARBA" id="ARBA00009085"/>
    </source>
</evidence>
<dbReference type="Pfam" id="PF00561">
    <property type="entry name" value="Abhydrolase_1"/>
    <property type="match status" value="1"/>
</dbReference>
<keyword evidence="8 15" id="KW-0863">Zinc-finger</keyword>
<dbReference type="PROSITE" id="PS00972">
    <property type="entry name" value="USP_1"/>
    <property type="match status" value="1"/>
</dbReference>
<feature type="region of interest" description="Disordered" evidence="16">
    <location>
        <begin position="320"/>
        <end position="351"/>
    </location>
</feature>
<evidence type="ECO:0000256" key="9">
    <source>
        <dbReference type="ARBA" id="ARBA00022786"/>
    </source>
</evidence>
<name>A0A0V0R919_PSEPJ</name>
<dbReference type="InterPro" id="IPR002893">
    <property type="entry name" value="Znf_MYND"/>
</dbReference>
<dbReference type="GO" id="GO:0008270">
    <property type="term" value="F:zinc ion binding"/>
    <property type="evidence" value="ECO:0007669"/>
    <property type="project" value="UniProtKB-KW"/>
</dbReference>
<feature type="domain" description="DUSP" evidence="19">
    <location>
        <begin position="721"/>
        <end position="884"/>
    </location>
</feature>
<dbReference type="Gene3D" id="3.40.50.1820">
    <property type="entry name" value="alpha/beta hydrolase"/>
    <property type="match status" value="1"/>
</dbReference>
<evidence type="ECO:0000256" key="6">
    <source>
        <dbReference type="ARBA" id="ARBA00022692"/>
    </source>
</evidence>
<evidence type="ECO:0000256" key="2">
    <source>
        <dbReference type="ARBA" id="ARBA00004141"/>
    </source>
</evidence>
<dbReference type="SUPFAM" id="SSF143791">
    <property type="entry name" value="DUSP-like"/>
    <property type="match status" value="1"/>
</dbReference>
<dbReference type="GO" id="GO:0016409">
    <property type="term" value="F:palmitoyltransferase activity"/>
    <property type="evidence" value="ECO:0007669"/>
    <property type="project" value="InterPro"/>
</dbReference>
<dbReference type="EC" id="3.4.19.12" evidence="4"/>
<evidence type="ECO:0000259" key="17">
    <source>
        <dbReference type="PROSITE" id="PS50235"/>
    </source>
</evidence>
<keyword evidence="5" id="KW-0645">Protease</keyword>
<evidence type="ECO:0000256" key="5">
    <source>
        <dbReference type="ARBA" id="ARBA00022670"/>
    </source>
</evidence>
<keyword evidence="6" id="KW-0812">Transmembrane</keyword>
<dbReference type="GO" id="GO:0006508">
    <property type="term" value="P:proteolysis"/>
    <property type="evidence" value="ECO:0007669"/>
    <property type="project" value="UniProtKB-KW"/>
</dbReference>
<dbReference type="PANTHER" id="PTHR21646:SF24">
    <property type="entry name" value="UBIQUITIN CARBOXYL-TERMINAL HYDROLASE"/>
    <property type="match status" value="1"/>
</dbReference>
<evidence type="ECO:0000256" key="14">
    <source>
        <dbReference type="ARBA" id="ARBA00023136"/>
    </source>
</evidence>
<proteinExistence type="inferred from homology"/>
<feature type="compositionally biased region" description="Low complexity" evidence="16">
    <location>
        <begin position="328"/>
        <end position="351"/>
    </location>
</feature>
<keyword evidence="21" id="KW-1185">Reference proteome</keyword>
<keyword evidence="14" id="KW-0472">Membrane</keyword>
<evidence type="ECO:0000256" key="10">
    <source>
        <dbReference type="ARBA" id="ARBA00022801"/>
    </source>
</evidence>
<dbReference type="EMBL" id="LDAU01000020">
    <property type="protein sequence ID" value="KRX10757.1"/>
    <property type="molecule type" value="Genomic_DNA"/>
</dbReference>
<dbReference type="PROSITE" id="PS50865">
    <property type="entry name" value="ZF_MYND_2"/>
    <property type="match status" value="1"/>
</dbReference>
<dbReference type="InterPro" id="IPR050185">
    <property type="entry name" value="Ub_carboxyl-term_hydrolase"/>
</dbReference>
<evidence type="ECO:0000313" key="21">
    <source>
        <dbReference type="Proteomes" id="UP000054937"/>
    </source>
</evidence>
<protein>
    <recommendedName>
        <fullName evidence="4">ubiquitinyl hydrolase 1</fullName>
        <ecNumber evidence="4">3.4.19.12</ecNumber>
    </recommendedName>
</protein>
<dbReference type="InterPro" id="IPR018200">
    <property type="entry name" value="USP_CS"/>
</dbReference>
<evidence type="ECO:0000256" key="4">
    <source>
        <dbReference type="ARBA" id="ARBA00012759"/>
    </source>
</evidence>
<dbReference type="Gene3D" id="3.90.70.10">
    <property type="entry name" value="Cysteine proteinases"/>
    <property type="match status" value="1"/>
</dbReference>
<organism evidence="20 21">
    <name type="scientific">Pseudocohnilembus persalinus</name>
    <name type="common">Ciliate</name>
    <dbReference type="NCBI Taxonomy" id="266149"/>
    <lineage>
        <taxon>Eukaryota</taxon>
        <taxon>Sar</taxon>
        <taxon>Alveolata</taxon>
        <taxon>Ciliophora</taxon>
        <taxon>Intramacronucleata</taxon>
        <taxon>Oligohymenophorea</taxon>
        <taxon>Scuticociliatia</taxon>
        <taxon>Philasterida</taxon>
        <taxon>Pseudocohnilembidae</taxon>
        <taxon>Pseudocohnilembus</taxon>
    </lineage>
</organism>
<evidence type="ECO:0000259" key="19">
    <source>
        <dbReference type="PROSITE" id="PS51283"/>
    </source>
</evidence>
<dbReference type="GO" id="GO:0016579">
    <property type="term" value="P:protein deubiquitination"/>
    <property type="evidence" value="ECO:0007669"/>
    <property type="project" value="InterPro"/>
</dbReference>
<dbReference type="GO" id="GO:0004843">
    <property type="term" value="F:cysteine-type deubiquitinase activity"/>
    <property type="evidence" value="ECO:0007669"/>
    <property type="project" value="UniProtKB-EC"/>
</dbReference>
<keyword evidence="7" id="KW-0479">Metal-binding</keyword>
<evidence type="ECO:0000256" key="11">
    <source>
        <dbReference type="ARBA" id="ARBA00022807"/>
    </source>
</evidence>
<dbReference type="OrthoDB" id="292964at2759"/>
<dbReference type="Pfam" id="PF01529">
    <property type="entry name" value="DHHC"/>
    <property type="match status" value="1"/>
</dbReference>
<dbReference type="SUPFAM" id="SSF53474">
    <property type="entry name" value="alpha/beta-Hydrolases"/>
    <property type="match status" value="1"/>
</dbReference>
<evidence type="ECO:0000256" key="13">
    <source>
        <dbReference type="ARBA" id="ARBA00022989"/>
    </source>
</evidence>
<comment type="catalytic activity">
    <reaction evidence="1">
        <text>Thiol-dependent hydrolysis of ester, thioester, amide, peptide and isopeptide bonds formed by the C-terminal Gly of ubiquitin (a 76-residue protein attached to proteins as an intracellular targeting signal).</text>
        <dbReference type="EC" id="3.4.19.12"/>
    </reaction>
</comment>
<evidence type="ECO:0000256" key="7">
    <source>
        <dbReference type="ARBA" id="ARBA00022723"/>
    </source>
</evidence>
<feature type="region of interest" description="Disordered" evidence="16">
    <location>
        <begin position="102"/>
        <end position="168"/>
    </location>
</feature>
<dbReference type="InterPro" id="IPR001394">
    <property type="entry name" value="Peptidase_C19_UCH"/>
</dbReference>
<dbReference type="InterPro" id="IPR028889">
    <property type="entry name" value="USP"/>
</dbReference>
<dbReference type="InterPro" id="IPR038765">
    <property type="entry name" value="Papain-like_cys_pep_sf"/>
</dbReference>
<keyword evidence="12" id="KW-0862">Zinc</keyword>
<comment type="subcellular location">
    <subcellularLocation>
        <location evidence="2">Membrane</location>
        <topology evidence="2">Multi-pass membrane protein</topology>
    </subcellularLocation>
</comment>
<reference evidence="20 21" key="1">
    <citation type="journal article" date="2015" name="Sci. Rep.">
        <title>Genome of the facultative scuticociliatosis pathogen Pseudocohnilembus persalinus provides insight into its virulence through horizontal gene transfer.</title>
        <authorList>
            <person name="Xiong J."/>
            <person name="Wang G."/>
            <person name="Cheng J."/>
            <person name="Tian M."/>
            <person name="Pan X."/>
            <person name="Warren A."/>
            <person name="Jiang C."/>
            <person name="Yuan D."/>
            <person name="Miao W."/>
        </authorList>
    </citation>
    <scope>NUCLEOTIDE SEQUENCE [LARGE SCALE GENOMIC DNA]</scope>
    <source>
        <strain evidence="20">36N120E</strain>
    </source>
</reference>
<dbReference type="InterPro" id="IPR000073">
    <property type="entry name" value="AB_hydrolase_1"/>
</dbReference>
<evidence type="ECO:0000256" key="12">
    <source>
        <dbReference type="ARBA" id="ARBA00022833"/>
    </source>
</evidence>
<gene>
    <name evidence="20" type="ORF">PPERSA_04924</name>
</gene>
<keyword evidence="10" id="KW-0378">Hydrolase</keyword>
<dbReference type="InterPro" id="IPR029058">
    <property type="entry name" value="AB_hydrolase_fold"/>
</dbReference>
<dbReference type="PROSITE" id="PS51283">
    <property type="entry name" value="DUSP"/>
    <property type="match status" value="1"/>
</dbReference>
<dbReference type="PANTHER" id="PTHR21646">
    <property type="entry name" value="UBIQUITIN CARBOXYL-TERMINAL HYDROLASE"/>
    <property type="match status" value="1"/>
</dbReference>
<feature type="compositionally biased region" description="Basic and acidic residues" evidence="16">
    <location>
        <begin position="102"/>
        <end position="134"/>
    </location>
</feature>
<dbReference type="PROSITE" id="PS50235">
    <property type="entry name" value="USP_3"/>
    <property type="match status" value="1"/>
</dbReference>
<sequence length="1363" mass="161309">MLKEDFQLECCYNDQSNSDYQEKDQVIDINNLPDSDNDDDIQNGDKIDFIQLNFQCDYNGENNEKQNIQQKKDDINKFQSFGTYEQNILKNLQTKDIERLKQLKNPEEDNNKEKIEGFENKNEIQDKDLQKSKQIDSSNEYQQEFGMSPDICSPANLNQENSQKKPKLKNKNECFSDHIINQKQHIFHNLDDSKNSQYSLTLQKAQKLQMKSQIIQQNNNHNSINNNNNNNNNYNDNNDSLQNSQKTKDKNKKICKKDKNQNNQQNEIVLETRYCKVCFQEQPIRTKHCNQCKKCIATYDHHCPWLGLCIGEKNRQQKSQAAREQISQNHQNDTNQNQNFENNTYNNNNNYDNLQNSLKNINYNYENKNDTNKEKNNDKNKKKILFIHGYMSSGASFYKMLYKLNHDFEIYSIDLPGMGLSSRPKFNYVNFQDNLDFFIKTIEKYTEMAELDKFILVGHSFGGYISTRYAIQNPEKVEKLYLISPLGVTHRDLEDIKKIEEEQFQQKNVKTNIMKYIRDSFNQGGTLQNMSSKPHIPTQFILERWMKYWFPHEHETEDRILFQTFLHNILKLPTSSDIALNNMFYFTKLQAKEPLEKLLVDFPVDTHFYYGDRDWMCHQGAKRVHMEKARKYFNIVKNAEKGLYRHIHKLYKKIQNYKIFQENQKLRIQLLTCYYFAVSYYSLQHEIQQVQNELNQIPGINMQQINAIQVGILESRQIKDNLVSQLHQYFSEKIPKQGEYFIHENMAVYLLPMSWYKKWLKFSQNRLQIQEEQDEERQDLFGKPVKKHKKSLQQESDEDDKFIEEEIEEEEEEQGDNYPGYLDPYLLSENQDNLLIDPLPEQSYTNYVLKSNIIENKDFLFVTPFVAKKILDLFEGFMIQRFTYLANKEKQQVKIETNLLKINLIILPVQSRNQDYENVPVHTIQISHQQNIQQLKEKIKRCLEILPLYDKNILEKQFRLYKLDSSLTYDKLIYDYLRRNLNKKVDIRAQKLDDQCKIEDSQICEQDLILVEFKTDEHYVFNPIENEDTLSNKNINQSANLMLTNNNQVAQACQCCGKEEEDGQKLPIKCSCTYVKYCSSKCQDQDKSKHSKIHKEAKQGFEQISKIIDIFSIQINPQKNKLVKNRAGLVGLKNLGNTCFMNSSIQCLSNCFELTKKFLDGSFIQDFNPVNPLGTKCFLAGSYYEILVNLWQGKDRCFQPWNFKKIVGNYAPQFSGYSQQDAQELLSYLLDGLHEDLNRVKIKPFVEQIESDGRNDNKVAIQSWNNYLKRNQSLIVDNIVGQYKSTLICPTCNKISVTFDPFMQINFYYKINLLLKKNYYYIIIIIKQVYLITYTTTYPYDRIQILLYISQSQKHSQVGQNKY</sequence>
<dbReference type="InterPro" id="IPR006615">
    <property type="entry name" value="Pept_C19_DUSP"/>
</dbReference>
<evidence type="ECO:0000256" key="16">
    <source>
        <dbReference type="SAM" id="MobiDB-lite"/>
    </source>
</evidence>
<comment type="caution">
    <text evidence="20">The sequence shown here is derived from an EMBL/GenBank/DDBJ whole genome shotgun (WGS) entry which is preliminary data.</text>
</comment>
<feature type="domain" description="USP" evidence="17">
    <location>
        <begin position="1130"/>
        <end position="1363"/>
    </location>
</feature>
<dbReference type="PRINTS" id="PR00111">
    <property type="entry name" value="ABHYDROLASE"/>
</dbReference>
<dbReference type="Gene3D" id="3.30.2230.10">
    <property type="entry name" value="DUSP-like"/>
    <property type="match status" value="1"/>
</dbReference>
<evidence type="ECO:0000256" key="1">
    <source>
        <dbReference type="ARBA" id="ARBA00000707"/>
    </source>
</evidence>
<evidence type="ECO:0000256" key="8">
    <source>
        <dbReference type="ARBA" id="ARBA00022771"/>
    </source>
</evidence>
<dbReference type="GO" id="GO:0016020">
    <property type="term" value="C:membrane"/>
    <property type="evidence" value="ECO:0007669"/>
    <property type="project" value="UniProtKB-SubCell"/>
</dbReference>
<feature type="domain" description="MYND-type" evidence="18">
    <location>
        <begin position="1053"/>
        <end position="1094"/>
    </location>
</feature>
<accession>A0A0V0R919</accession>
<keyword evidence="9" id="KW-0833">Ubl conjugation pathway</keyword>
<feature type="region of interest" description="Disordered" evidence="16">
    <location>
        <begin position="219"/>
        <end position="259"/>
    </location>
</feature>
<evidence type="ECO:0000313" key="20">
    <source>
        <dbReference type="EMBL" id="KRX10757.1"/>
    </source>
</evidence>
<evidence type="ECO:0000259" key="18">
    <source>
        <dbReference type="PROSITE" id="PS50865"/>
    </source>
</evidence>
<dbReference type="InterPro" id="IPR001594">
    <property type="entry name" value="Palmitoyltrfase_DHHC"/>
</dbReference>
<evidence type="ECO:0000256" key="15">
    <source>
        <dbReference type="PROSITE-ProRule" id="PRU00134"/>
    </source>
</evidence>
<feature type="compositionally biased region" description="Low complexity" evidence="16">
    <location>
        <begin position="219"/>
        <end position="245"/>
    </location>
</feature>
<comment type="similarity">
    <text evidence="3">Belongs to the peptidase C19 family.</text>
</comment>
<dbReference type="Pfam" id="PF00443">
    <property type="entry name" value="UCH"/>
    <property type="match status" value="1"/>
</dbReference>
<keyword evidence="13" id="KW-1133">Transmembrane helix</keyword>
<dbReference type="Proteomes" id="UP000054937">
    <property type="component" value="Unassembled WGS sequence"/>
</dbReference>
<dbReference type="SUPFAM" id="SSF54001">
    <property type="entry name" value="Cysteine proteinases"/>
    <property type="match status" value="1"/>
</dbReference>
<keyword evidence="11" id="KW-0788">Thiol protease</keyword>
<dbReference type="InParanoid" id="A0A0V0R919"/>
<dbReference type="InterPro" id="IPR035927">
    <property type="entry name" value="DUSP-like_sf"/>
</dbReference>
<feature type="region of interest" description="Disordered" evidence="16">
    <location>
        <begin position="773"/>
        <end position="800"/>
    </location>
</feature>